<reference evidence="4 5" key="1">
    <citation type="submission" date="2017-03" db="EMBL/GenBank/DDBJ databases">
        <title>Genome of the blue death feigning beetle - Asbolus verrucosus.</title>
        <authorList>
            <person name="Rider S.D."/>
        </authorList>
    </citation>
    <scope>NUCLEOTIDE SEQUENCE [LARGE SCALE GENOMIC DNA]</scope>
    <source>
        <strain evidence="4">Butters</strain>
        <tissue evidence="4">Head and leg muscle</tissue>
    </source>
</reference>
<comment type="caution">
    <text evidence="4">The sequence shown here is derived from an EMBL/GenBank/DDBJ whole genome shotgun (WGS) entry which is preliminary data.</text>
</comment>
<dbReference type="AlphaFoldDB" id="A0A482W6I9"/>
<feature type="region of interest" description="Disordered" evidence="2">
    <location>
        <begin position="78"/>
        <end position="103"/>
    </location>
</feature>
<dbReference type="PANTHER" id="PTHR31019:SF1">
    <property type="entry name" value="SMALL INTEGRAL MEMBRANE PROTEIN 14"/>
    <property type="match status" value="1"/>
</dbReference>
<keyword evidence="3" id="KW-1133">Transmembrane helix</keyword>
<dbReference type="GO" id="GO:0005783">
    <property type="term" value="C:endoplasmic reticulum"/>
    <property type="evidence" value="ECO:0007669"/>
    <property type="project" value="TreeGrafter"/>
</dbReference>
<keyword evidence="3" id="KW-0812">Transmembrane</keyword>
<dbReference type="OrthoDB" id="10054061at2759"/>
<protein>
    <recommendedName>
        <fullName evidence="1">Small integral membrane protein 14</fullName>
    </recommendedName>
</protein>
<organism evidence="4 5">
    <name type="scientific">Asbolus verrucosus</name>
    <name type="common">Desert ironclad beetle</name>
    <dbReference type="NCBI Taxonomy" id="1661398"/>
    <lineage>
        <taxon>Eukaryota</taxon>
        <taxon>Metazoa</taxon>
        <taxon>Ecdysozoa</taxon>
        <taxon>Arthropoda</taxon>
        <taxon>Hexapoda</taxon>
        <taxon>Insecta</taxon>
        <taxon>Pterygota</taxon>
        <taxon>Neoptera</taxon>
        <taxon>Endopterygota</taxon>
        <taxon>Coleoptera</taxon>
        <taxon>Polyphaga</taxon>
        <taxon>Cucujiformia</taxon>
        <taxon>Tenebrionidae</taxon>
        <taxon>Pimeliinae</taxon>
        <taxon>Asbolus</taxon>
    </lineage>
</organism>
<accession>A0A482W6I9</accession>
<keyword evidence="3" id="KW-0472">Membrane</keyword>
<dbReference type="Pfam" id="PF11027">
    <property type="entry name" value="DUF2615"/>
    <property type="match status" value="1"/>
</dbReference>
<feature type="transmembrane region" description="Helical" evidence="3">
    <location>
        <begin position="52"/>
        <end position="70"/>
    </location>
</feature>
<proteinExistence type="predicted"/>
<dbReference type="InterPro" id="IPR020309">
    <property type="entry name" value="Smim-14"/>
</dbReference>
<sequence length="103" mass="11767">MSDENMDLCECIWGHELAMRRLLNVVCIRNSQYDCTDNECFDDGFQRQNPDSNVLLMTLLLVAAMFLYYFRPSSQRINDDATKPGNNNNDRNGAPPSPPSTLF</sequence>
<dbReference type="EMBL" id="QDEB01023437">
    <property type="protein sequence ID" value="RZC40742.1"/>
    <property type="molecule type" value="Genomic_DNA"/>
</dbReference>
<gene>
    <name evidence="4" type="ORF">BDFB_003631</name>
</gene>
<keyword evidence="5" id="KW-1185">Reference proteome</keyword>
<name>A0A482W6I9_ASBVE</name>
<evidence type="ECO:0000256" key="3">
    <source>
        <dbReference type="SAM" id="Phobius"/>
    </source>
</evidence>
<evidence type="ECO:0000256" key="1">
    <source>
        <dbReference type="ARBA" id="ARBA00017902"/>
    </source>
</evidence>
<dbReference type="Proteomes" id="UP000292052">
    <property type="component" value="Unassembled WGS sequence"/>
</dbReference>
<evidence type="ECO:0000256" key="2">
    <source>
        <dbReference type="SAM" id="MobiDB-lite"/>
    </source>
</evidence>
<evidence type="ECO:0000313" key="5">
    <source>
        <dbReference type="Proteomes" id="UP000292052"/>
    </source>
</evidence>
<evidence type="ECO:0000313" key="4">
    <source>
        <dbReference type="EMBL" id="RZC40742.1"/>
    </source>
</evidence>
<dbReference type="PANTHER" id="PTHR31019">
    <property type="entry name" value="SMALL INTEGRAL MEMBRANE PROTEIN 14"/>
    <property type="match status" value="1"/>
</dbReference>
<dbReference type="STRING" id="1661398.A0A482W6I9"/>